<proteinExistence type="inferred from homology"/>
<keyword evidence="5 6" id="KW-0539">Nucleus</keyword>
<evidence type="ECO:0000313" key="9">
    <source>
        <dbReference type="EMBL" id="KAF2318378.1"/>
    </source>
</evidence>
<evidence type="ECO:0000256" key="6">
    <source>
        <dbReference type="RuleBase" id="RU361124"/>
    </source>
</evidence>
<comment type="similarity">
    <text evidence="2 6">Belongs to the enhancer of polycomb family.</text>
</comment>
<reference evidence="9 10" key="1">
    <citation type="journal article" date="2020" name="Mol. Plant">
        <title>The Chromosome-Based Rubber Tree Genome Provides New Insights into Spurge Genome Evolution and Rubber Biosynthesis.</title>
        <authorList>
            <person name="Liu J."/>
            <person name="Shi C."/>
            <person name="Shi C.C."/>
            <person name="Li W."/>
            <person name="Zhang Q.J."/>
            <person name="Zhang Y."/>
            <person name="Li K."/>
            <person name="Lu H.F."/>
            <person name="Shi C."/>
            <person name="Zhu S.T."/>
            <person name="Xiao Z.Y."/>
            <person name="Nan H."/>
            <person name="Yue Y."/>
            <person name="Zhu X.G."/>
            <person name="Wu Y."/>
            <person name="Hong X.N."/>
            <person name="Fan G.Y."/>
            <person name="Tong Y."/>
            <person name="Zhang D."/>
            <person name="Mao C.L."/>
            <person name="Liu Y.L."/>
            <person name="Hao S.J."/>
            <person name="Liu W.Q."/>
            <person name="Lv M.Q."/>
            <person name="Zhang H.B."/>
            <person name="Liu Y."/>
            <person name="Hu-Tang G.R."/>
            <person name="Wang J.P."/>
            <person name="Wang J.H."/>
            <person name="Sun Y.H."/>
            <person name="Ni S.B."/>
            <person name="Chen W.B."/>
            <person name="Zhang X.C."/>
            <person name="Jiao Y.N."/>
            <person name="Eichler E.E."/>
            <person name="Li G.H."/>
            <person name="Liu X."/>
            <person name="Gao L.Z."/>
        </authorList>
    </citation>
    <scope>NUCLEOTIDE SEQUENCE [LARGE SCALE GENOMIC DNA]</scope>
    <source>
        <strain evidence="10">cv. GT1</strain>
        <tissue evidence="9">Leaf</tissue>
    </source>
</reference>
<dbReference type="GO" id="GO:0005634">
    <property type="term" value="C:nucleus"/>
    <property type="evidence" value="ECO:0007669"/>
    <property type="project" value="UniProtKB-SubCell"/>
</dbReference>
<evidence type="ECO:0000256" key="5">
    <source>
        <dbReference type="ARBA" id="ARBA00023242"/>
    </source>
</evidence>
<feature type="compositionally biased region" description="Basic residues" evidence="7">
    <location>
        <begin position="332"/>
        <end position="345"/>
    </location>
</feature>
<protein>
    <recommendedName>
        <fullName evidence="6">Enhancer of polycomb-like protein</fullName>
    </recommendedName>
</protein>
<keyword evidence="4 6" id="KW-0804">Transcription</keyword>
<dbReference type="AlphaFoldDB" id="A0A6A6N145"/>
<dbReference type="Pfam" id="PF10513">
    <property type="entry name" value="EPL1"/>
    <property type="match status" value="1"/>
</dbReference>
<dbReference type="GO" id="GO:0006357">
    <property type="term" value="P:regulation of transcription by RNA polymerase II"/>
    <property type="evidence" value="ECO:0007669"/>
    <property type="project" value="InterPro"/>
</dbReference>
<feature type="region of interest" description="Disordered" evidence="7">
    <location>
        <begin position="324"/>
        <end position="346"/>
    </location>
</feature>
<dbReference type="EMBL" id="JAAGAX010000003">
    <property type="protein sequence ID" value="KAF2318378.1"/>
    <property type="molecule type" value="Genomic_DNA"/>
</dbReference>
<dbReference type="InterPro" id="IPR024943">
    <property type="entry name" value="Enhancer_polycomb"/>
</dbReference>
<evidence type="ECO:0000256" key="2">
    <source>
        <dbReference type="ARBA" id="ARBA00008035"/>
    </source>
</evidence>
<dbReference type="GO" id="GO:0035267">
    <property type="term" value="C:NuA4 histone acetyltransferase complex"/>
    <property type="evidence" value="ECO:0007669"/>
    <property type="project" value="InterPro"/>
</dbReference>
<gene>
    <name evidence="9" type="ORF">GH714_006329</name>
</gene>
<dbReference type="Proteomes" id="UP000467840">
    <property type="component" value="Chromosome 10"/>
</dbReference>
<evidence type="ECO:0000313" key="10">
    <source>
        <dbReference type="Proteomes" id="UP000467840"/>
    </source>
</evidence>
<evidence type="ECO:0000256" key="4">
    <source>
        <dbReference type="ARBA" id="ARBA00023163"/>
    </source>
</evidence>
<dbReference type="PANTHER" id="PTHR14898">
    <property type="entry name" value="ENHANCER OF POLYCOMB"/>
    <property type="match status" value="1"/>
</dbReference>
<evidence type="ECO:0000256" key="1">
    <source>
        <dbReference type="ARBA" id="ARBA00004123"/>
    </source>
</evidence>
<name>A0A6A6N145_HEVBR</name>
<dbReference type="InterPro" id="IPR019542">
    <property type="entry name" value="Enhancer_polycomb-like_N"/>
</dbReference>
<keyword evidence="3 6" id="KW-0805">Transcription regulation</keyword>
<keyword evidence="10" id="KW-1185">Reference proteome</keyword>
<accession>A0A6A6N145</accession>
<evidence type="ECO:0000256" key="3">
    <source>
        <dbReference type="ARBA" id="ARBA00023015"/>
    </source>
</evidence>
<organism evidence="9 10">
    <name type="scientific">Hevea brasiliensis</name>
    <name type="common">Para rubber tree</name>
    <name type="synonym">Siphonia brasiliensis</name>
    <dbReference type="NCBI Taxonomy" id="3981"/>
    <lineage>
        <taxon>Eukaryota</taxon>
        <taxon>Viridiplantae</taxon>
        <taxon>Streptophyta</taxon>
        <taxon>Embryophyta</taxon>
        <taxon>Tracheophyta</taxon>
        <taxon>Spermatophyta</taxon>
        <taxon>Magnoliopsida</taxon>
        <taxon>eudicotyledons</taxon>
        <taxon>Gunneridae</taxon>
        <taxon>Pentapetalae</taxon>
        <taxon>rosids</taxon>
        <taxon>fabids</taxon>
        <taxon>Malpighiales</taxon>
        <taxon>Euphorbiaceae</taxon>
        <taxon>Crotonoideae</taxon>
        <taxon>Micrandreae</taxon>
        <taxon>Hevea</taxon>
    </lineage>
</organism>
<evidence type="ECO:0000259" key="8">
    <source>
        <dbReference type="Pfam" id="PF10513"/>
    </source>
</evidence>
<comment type="subcellular location">
    <subcellularLocation>
        <location evidence="1 6">Nucleus</location>
    </subcellularLocation>
</comment>
<feature type="domain" description="Enhancer of polycomb-like N-terminal" evidence="8">
    <location>
        <begin position="515"/>
        <end position="601"/>
    </location>
</feature>
<comment type="caution">
    <text evidence="9">The sequence shown here is derived from an EMBL/GenBank/DDBJ whole genome shotgun (WGS) entry which is preliminary data.</text>
</comment>
<evidence type="ECO:0000256" key="7">
    <source>
        <dbReference type="SAM" id="MobiDB-lite"/>
    </source>
</evidence>
<sequence length="771" mass="86916">MPSVGMRRTTRVFGVVKGVDGARVLRSGRRLWPGSSDSRFRRANDGDEWLHTMIKSTATNKNHHNNSSVKYKENVWTPHDSKLKQQAPAVDARVPKRVKNENLKDTENKMFGVVYSRKRKRMGVESQDNSGKMYGIQFSRRQRKKQGDGDSFVGFERALLVVVLEGYCSSGLTPFLNLVLGYVRRASLRISELTTFLSSEPVNSAFASNGIRFLQDTPAKRTGICKIFGVLSNVPIFSLDFSAIPFCFVYMHLCLLLRVKCLSLAPVNTSLDEDSCDEMMSEDDHLCGLLKTDTAPETDNSGNKMVLHPSVRASKLAGRNNQYRSGLNSRGIQKRRSSLRRRKARNPSLVGVHKANGASVSDLLSSRKIGIPFSSAVSKNKLRSSLRSSATRNLHEVSPSMVEVTQTMDSLNCSANVLVVESDRCYRIEGATVTLEISDSKEWLLVVKKDGLTSYTHLAQKNMRPCSSNRITHDIIWTGEESWKLEFSNRNDWLIFKDLYKACTDRNISGPVSKAIPVPGVCEVFGYEEDNSMPFSRPEAYISLNNDEVARALARKTAIYDMDSEDEEWLKKFNDDIFVETEQQEHLSEDNFELIIDALEKGFYCNPDDFADEKAAVNLCIDLGRREVVEAVYGYWMKKRKQRRSALLRIFQGQQSKKAPLIPKPVLRKRRSFKRQASQFGRGKQPSLLQVMAAEHDALEEQNAMRKVEAAKTSAKRSVESAILKRRRAQILMENADLAIYKATMALRIAEGAQLVNSTDVAVQHLFDCQA</sequence>